<keyword evidence="4 7" id="KW-0833">Ubl conjugation pathway</keyword>
<evidence type="ECO:0000256" key="2">
    <source>
        <dbReference type="ARBA" id="ARBA00009326"/>
    </source>
</evidence>
<dbReference type="EC" id="3.4.19.12" evidence="8"/>
<evidence type="ECO:0000256" key="1">
    <source>
        <dbReference type="ARBA" id="ARBA00000707"/>
    </source>
</evidence>
<dbReference type="EMBL" id="JAPMOS010000001">
    <property type="protein sequence ID" value="KAJ4462938.1"/>
    <property type="molecule type" value="Genomic_DNA"/>
</dbReference>
<evidence type="ECO:0000256" key="6">
    <source>
        <dbReference type="ARBA" id="ARBA00022807"/>
    </source>
</evidence>
<dbReference type="PRINTS" id="PR00707">
    <property type="entry name" value="UBCTHYDRLASE"/>
</dbReference>
<feature type="domain" description="UCH catalytic" evidence="9">
    <location>
        <begin position="23"/>
        <end position="244"/>
    </location>
</feature>
<evidence type="ECO:0000256" key="7">
    <source>
        <dbReference type="PROSITE-ProRule" id="PRU01393"/>
    </source>
</evidence>
<evidence type="ECO:0000313" key="11">
    <source>
        <dbReference type="Proteomes" id="UP001141327"/>
    </source>
</evidence>
<organism evidence="10 11">
    <name type="scientific">Paratrimastix pyriformis</name>
    <dbReference type="NCBI Taxonomy" id="342808"/>
    <lineage>
        <taxon>Eukaryota</taxon>
        <taxon>Metamonada</taxon>
        <taxon>Preaxostyla</taxon>
        <taxon>Paratrimastigidae</taxon>
        <taxon>Paratrimastix</taxon>
    </lineage>
</organism>
<keyword evidence="5 7" id="KW-0378">Hydrolase</keyword>
<name>A0ABQ8UVM1_9EUKA</name>
<comment type="catalytic activity">
    <reaction evidence="1 7 8">
        <text>Thiol-dependent hydrolysis of ester, thioester, amide, peptide and isopeptide bonds formed by the C-terminal Gly of ubiquitin (a 76-residue protein attached to proteins as an intracellular targeting signal).</text>
        <dbReference type="EC" id="3.4.19.12"/>
    </reaction>
</comment>
<evidence type="ECO:0000256" key="8">
    <source>
        <dbReference type="RuleBase" id="RU361215"/>
    </source>
</evidence>
<dbReference type="PROSITE" id="PS52048">
    <property type="entry name" value="UCH_DOMAIN"/>
    <property type="match status" value="1"/>
</dbReference>
<comment type="caution">
    <text evidence="10">The sequence shown here is derived from an EMBL/GenBank/DDBJ whole genome shotgun (WGS) entry which is preliminary data.</text>
</comment>
<dbReference type="InterPro" id="IPR001578">
    <property type="entry name" value="Peptidase_C12_UCH"/>
</dbReference>
<dbReference type="InterPro" id="IPR036959">
    <property type="entry name" value="Peptidase_C12_UCH_sf"/>
</dbReference>
<feature type="active site" description="Nucleophile" evidence="7">
    <location>
        <position position="107"/>
    </location>
</feature>
<protein>
    <recommendedName>
        <fullName evidence="8">Ubiquitin carboxyl-terminal hydrolase</fullName>
        <ecNumber evidence="8">3.4.19.12</ecNumber>
    </recommendedName>
</protein>
<evidence type="ECO:0000259" key="9">
    <source>
        <dbReference type="PROSITE" id="PS52048"/>
    </source>
</evidence>
<dbReference type="PANTHER" id="PTHR10589:SF17">
    <property type="entry name" value="UBIQUITIN CARBOXYL-TERMINAL HYDROLASE"/>
    <property type="match status" value="1"/>
</dbReference>
<evidence type="ECO:0000256" key="5">
    <source>
        <dbReference type="ARBA" id="ARBA00022801"/>
    </source>
</evidence>
<reference evidence="10" key="1">
    <citation type="journal article" date="2022" name="bioRxiv">
        <title>Genomics of Preaxostyla Flagellates Illuminates Evolutionary Transitions and the Path Towards Mitochondrial Loss.</title>
        <authorList>
            <person name="Novak L.V.F."/>
            <person name="Treitli S.C."/>
            <person name="Pyrih J."/>
            <person name="Halakuc P."/>
            <person name="Pipaliya S.V."/>
            <person name="Vacek V."/>
            <person name="Brzon O."/>
            <person name="Soukal P."/>
            <person name="Eme L."/>
            <person name="Dacks J.B."/>
            <person name="Karnkowska A."/>
            <person name="Elias M."/>
            <person name="Hampl V."/>
        </authorList>
    </citation>
    <scope>NUCLEOTIDE SEQUENCE</scope>
    <source>
        <strain evidence="10">RCP-MX</strain>
    </source>
</reference>
<sequence length="259" mass="28951">MTRLRPEVLERKKMATTRVPKTPWIPLESNPDVINQYVHKLGAPDSWQFHDVFGLDDEMFEFVPKPVKAVVFLFPIPDDDDEEEEEVAPAPDSADAFFVYQRIGNACGTIACLHAFGNNRDQITFTPGSFFARYFATTRHMTPDQRADELEEDRALPELREAHAEAAVQGQTEVPQPDDRINLHFVAFALHGGILYEFDGRRDAPVPHGPSSEATILSDVARVVRAFVEKHPETIQFSLMALSPGSLDAQPPSSTVVPN</sequence>
<evidence type="ECO:0000256" key="3">
    <source>
        <dbReference type="ARBA" id="ARBA00022670"/>
    </source>
</evidence>
<dbReference type="Proteomes" id="UP001141327">
    <property type="component" value="Unassembled WGS sequence"/>
</dbReference>
<keyword evidence="6 7" id="KW-0788">Thiol protease</keyword>
<dbReference type="SUPFAM" id="SSF54001">
    <property type="entry name" value="Cysteine proteinases"/>
    <property type="match status" value="1"/>
</dbReference>
<feature type="site" description="Important for enzyme activity" evidence="7">
    <location>
        <position position="199"/>
    </location>
</feature>
<evidence type="ECO:0000256" key="4">
    <source>
        <dbReference type="ARBA" id="ARBA00022786"/>
    </source>
</evidence>
<keyword evidence="3 7" id="KW-0645">Protease</keyword>
<feature type="site" description="Transition state stabilizer" evidence="7">
    <location>
        <position position="101"/>
    </location>
</feature>
<feature type="active site" description="Proton donor" evidence="7">
    <location>
        <position position="184"/>
    </location>
</feature>
<gene>
    <name evidence="10" type="ORF">PAPYR_158</name>
</gene>
<dbReference type="PANTHER" id="PTHR10589">
    <property type="entry name" value="UBIQUITIN CARBOXYL-TERMINAL HYDROLASE"/>
    <property type="match status" value="1"/>
</dbReference>
<dbReference type="GO" id="GO:0016787">
    <property type="term" value="F:hydrolase activity"/>
    <property type="evidence" value="ECO:0007669"/>
    <property type="project" value="UniProtKB-KW"/>
</dbReference>
<keyword evidence="11" id="KW-1185">Reference proteome</keyword>
<evidence type="ECO:0000313" key="10">
    <source>
        <dbReference type="EMBL" id="KAJ4462938.1"/>
    </source>
</evidence>
<comment type="similarity">
    <text evidence="2 7 8">Belongs to the peptidase C12 family.</text>
</comment>
<proteinExistence type="inferred from homology"/>
<dbReference type="InterPro" id="IPR038765">
    <property type="entry name" value="Papain-like_cys_pep_sf"/>
</dbReference>
<dbReference type="Pfam" id="PF01088">
    <property type="entry name" value="Peptidase_C12"/>
    <property type="match status" value="1"/>
</dbReference>
<dbReference type="Gene3D" id="3.40.532.10">
    <property type="entry name" value="Peptidase C12, ubiquitin carboxyl-terminal hydrolase"/>
    <property type="match status" value="1"/>
</dbReference>
<accession>A0ABQ8UVM1</accession>
<dbReference type="CDD" id="cd09616">
    <property type="entry name" value="Peptidase_C12_UCH_L1_L3"/>
    <property type="match status" value="1"/>
</dbReference>